<dbReference type="InterPro" id="IPR050263">
    <property type="entry name" value="Bact_Fimbrial_Adh_Pro"/>
</dbReference>
<keyword evidence="1" id="KW-0732">Signal</keyword>
<dbReference type="InterPro" id="IPR008966">
    <property type="entry name" value="Adhesion_dom_sf"/>
</dbReference>
<sequence length="169" mass="18136">MKKLLLLIMFALGAHRALADDINLQVNGAIIASACDVESASKNKTVDMGIAIADAFSQPSTYGPWVPFELSVMNCPVATTAVDATFSGELDPTNSTAYRSTGTGKGLALQLVDGKNNMYMLPGGDKYTETVDEATHSATFQLRARYVRTTEPLVPGTFESAVQVTFTYR</sequence>
<name>A0A7V7REG6_CROSK</name>
<evidence type="ECO:0000313" key="4">
    <source>
        <dbReference type="Proteomes" id="UP000548673"/>
    </source>
</evidence>
<protein>
    <submittedName>
        <fullName evidence="3">Type 1 fimbrial protein</fullName>
    </submittedName>
</protein>
<accession>A0A7V7REG6</accession>
<dbReference type="RefSeq" id="WP_029038908.1">
    <property type="nucleotide sequence ID" value="NZ_CP011047.1"/>
</dbReference>
<dbReference type="GO" id="GO:0009289">
    <property type="term" value="C:pilus"/>
    <property type="evidence" value="ECO:0007669"/>
    <property type="project" value="InterPro"/>
</dbReference>
<dbReference type="Pfam" id="PF00419">
    <property type="entry name" value="Fimbrial"/>
    <property type="match status" value="1"/>
</dbReference>
<feature type="domain" description="Fimbrial-type adhesion" evidence="2">
    <location>
        <begin position="25"/>
        <end position="168"/>
    </location>
</feature>
<dbReference type="SUPFAM" id="SSF49401">
    <property type="entry name" value="Bacterial adhesins"/>
    <property type="match status" value="1"/>
</dbReference>
<proteinExistence type="predicted"/>
<dbReference type="PANTHER" id="PTHR33420:SF27">
    <property type="entry name" value="PROTEIN FIMG"/>
    <property type="match status" value="1"/>
</dbReference>
<dbReference type="AlphaFoldDB" id="A0A7V7REG6"/>
<organism evidence="3 4">
    <name type="scientific">Cronobacter sakazakii</name>
    <name type="common">Enterobacter sakazakii</name>
    <dbReference type="NCBI Taxonomy" id="28141"/>
    <lineage>
        <taxon>Bacteria</taxon>
        <taxon>Pseudomonadati</taxon>
        <taxon>Pseudomonadota</taxon>
        <taxon>Gammaproteobacteria</taxon>
        <taxon>Enterobacterales</taxon>
        <taxon>Enterobacteriaceae</taxon>
        <taxon>Cronobacter</taxon>
    </lineage>
</organism>
<dbReference type="PROSITE" id="PS51257">
    <property type="entry name" value="PROKAR_LIPOPROTEIN"/>
    <property type="match status" value="1"/>
</dbReference>
<dbReference type="GO" id="GO:0043709">
    <property type="term" value="P:cell adhesion involved in single-species biofilm formation"/>
    <property type="evidence" value="ECO:0007669"/>
    <property type="project" value="TreeGrafter"/>
</dbReference>
<feature type="chain" id="PRO_5041181594" evidence="1">
    <location>
        <begin position="20"/>
        <end position="169"/>
    </location>
</feature>
<comment type="caution">
    <text evidence="3">The sequence shown here is derived from an EMBL/GenBank/DDBJ whole genome shotgun (WGS) entry which is preliminary data.</text>
</comment>
<evidence type="ECO:0000259" key="2">
    <source>
        <dbReference type="Pfam" id="PF00419"/>
    </source>
</evidence>
<gene>
    <name evidence="3" type="ORF">HRR37_15645</name>
</gene>
<dbReference type="EMBL" id="JABTXY010000025">
    <property type="protein sequence ID" value="NYV43757.1"/>
    <property type="molecule type" value="Genomic_DNA"/>
</dbReference>
<reference evidence="3 4" key="1">
    <citation type="submission" date="2020-05" db="EMBL/GenBank/DDBJ databases">
        <title>The draft genome of Cronobacter sakazakii strain 145005.</title>
        <authorList>
            <person name="Yang J."/>
            <person name="Liu L."/>
            <person name="Feng Y."/>
            <person name="Zong Z."/>
        </authorList>
    </citation>
    <scope>NUCLEOTIDE SEQUENCE [LARGE SCALE GENOMIC DNA]</scope>
    <source>
        <strain evidence="3 4">145005</strain>
    </source>
</reference>
<dbReference type="InterPro" id="IPR036937">
    <property type="entry name" value="Adhesion_dom_fimbrial_sf"/>
</dbReference>
<evidence type="ECO:0000256" key="1">
    <source>
        <dbReference type="SAM" id="SignalP"/>
    </source>
</evidence>
<dbReference type="PANTHER" id="PTHR33420">
    <property type="entry name" value="FIMBRIAL SUBUNIT ELFA-RELATED"/>
    <property type="match status" value="1"/>
</dbReference>
<dbReference type="Proteomes" id="UP000548673">
    <property type="component" value="Unassembled WGS sequence"/>
</dbReference>
<dbReference type="GeneID" id="56731343"/>
<evidence type="ECO:0000313" key="3">
    <source>
        <dbReference type="EMBL" id="NYV43757.1"/>
    </source>
</evidence>
<feature type="signal peptide" evidence="1">
    <location>
        <begin position="1"/>
        <end position="19"/>
    </location>
</feature>
<dbReference type="InterPro" id="IPR000259">
    <property type="entry name" value="Adhesion_dom_fimbrial"/>
</dbReference>
<dbReference type="Gene3D" id="2.60.40.1090">
    <property type="entry name" value="Fimbrial-type adhesion domain"/>
    <property type="match status" value="1"/>
</dbReference>